<dbReference type="EMBL" id="KN839928">
    <property type="protein sequence ID" value="KIJ58541.1"/>
    <property type="molecule type" value="Genomic_DNA"/>
</dbReference>
<proteinExistence type="predicted"/>
<reference evidence="4 5" key="1">
    <citation type="submission" date="2014-04" db="EMBL/GenBank/DDBJ databases">
        <title>Evolutionary Origins and Diversification of the Mycorrhizal Mutualists.</title>
        <authorList>
            <consortium name="DOE Joint Genome Institute"/>
            <consortium name="Mycorrhizal Genomics Consortium"/>
            <person name="Kohler A."/>
            <person name="Kuo A."/>
            <person name="Nagy L.G."/>
            <person name="Floudas D."/>
            <person name="Copeland A."/>
            <person name="Barry K.W."/>
            <person name="Cichocki N."/>
            <person name="Veneault-Fourrey C."/>
            <person name="LaButti K."/>
            <person name="Lindquist E.A."/>
            <person name="Lipzen A."/>
            <person name="Lundell T."/>
            <person name="Morin E."/>
            <person name="Murat C."/>
            <person name="Riley R."/>
            <person name="Ohm R."/>
            <person name="Sun H."/>
            <person name="Tunlid A."/>
            <person name="Henrissat B."/>
            <person name="Grigoriev I.V."/>
            <person name="Hibbett D.S."/>
            <person name="Martin F."/>
        </authorList>
    </citation>
    <scope>NUCLEOTIDE SEQUENCE [LARGE SCALE GENOMIC DNA]</scope>
    <source>
        <strain evidence="4 5">MD-312</strain>
    </source>
</reference>
<dbReference type="OrthoDB" id="1748564at2759"/>
<dbReference type="Gene3D" id="6.10.140.910">
    <property type="match status" value="1"/>
</dbReference>
<keyword evidence="5" id="KW-1185">Reference proteome</keyword>
<name>A0A0C9W6U8_9AGAM</name>
<dbReference type="AlphaFoldDB" id="A0A0C9W6U8"/>
<evidence type="ECO:0000313" key="5">
    <source>
        <dbReference type="Proteomes" id="UP000053820"/>
    </source>
</evidence>
<evidence type="ECO:0000313" key="4">
    <source>
        <dbReference type="EMBL" id="KIJ58541.1"/>
    </source>
</evidence>
<dbReference type="Proteomes" id="UP000053820">
    <property type="component" value="Unassembled WGS sequence"/>
</dbReference>
<accession>A0A0C9W6U8</accession>
<gene>
    <name evidence="4" type="ORF">HYDPIDRAFT_34070</name>
</gene>
<feature type="compositionally biased region" description="Basic and acidic residues" evidence="2">
    <location>
        <begin position="266"/>
        <end position="275"/>
    </location>
</feature>
<evidence type="ECO:0000256" key="2">
    <source>
        <dbReference type="SAM" id="MobiDB-lite"/>
    </source>
</evidence>
<feature type="domain" description="GDP/GTP exchange factor Sec2 N-terminal" evidence="3">
    <location>
        <begin position="5"/>
        <end position="60"/>
    </location>
</feature>
<evidence type="ECO:0000259" key="3">
    <source>
        <dbReference type="Pfam" id="PF06428"/>
    </source>
</evidence>
<dbReference type="SUPFAM" id="SSF144284">
    <property type="entry name" value="Sec2 N-terminal region"/>
    <property type="match status" value="1"/>
</dbReference>
<organism evidence="4 5">
    <name type="scientific">Hydnomerulius pinastri MD-312</name>
    <dbReference type="NCBI Taxonomy" id="994086"/>
    <lineage>
        <taxon>Eukaryota</taxon>
        <taxon>Fungi</taxon>
        <taxon>Dikarya</taxon>
        <taxon>Basidiomycota</taxon>
        <taxon>Agaricomycotina</taxon>
        <taxon>Agaricomycetes</taxon>
        <taxon>Agaricomycetidae</taxon>
        <taxon>Boletales</taxon>
        <taxon>Boletales incertae sedis</taxon>
        <taxon>Leucogyrophana</taxon>
    </lineage>
</organism>
<protein>
    <recommendedName>
        <fullName evidence="3">GDP/GTP exchange factor Sec2 N-terminal domain-containing protein</fullName>
    </recommendedName>
</protein>
<feature type="coiled-coil region" evidence="1">
    <location>
        <begin position="47"/>
        <end position="74"/>
    </location>
</feature>
<evidence type="ECO:0000256" key="1">
    <source>
        <dbReference type="SAM" id="Coils"/>
    </source>
</evidence>
<feature type="region of interest" description="Disordered" evidence="2">
    <location>
        <begin position="263"/>
        <end position="316"/>
    </location>
</feature>
<dbReference type="InterPro" id="IPR009449">
    <property type="entry name" value="Sec2_N"/>
</dbReference>
<sequence length="335" mass="36542">MECATEEAEKCGQVESACWDIEKDLDDFSATLFDQVNTMVAEARLHQTRSEQNTQALEADKKSAEREAQEAKIIVHYILVNSLTDTFSEPTFSLYLHSQSQSSTSVSCALCGTPIVRLLPPAPENPPSHPLAAPARSNGANEPPEQVYIFRLTAATSSQPPPGLAPVHTSVSTSGVGAVLSHPPTHHTTQSCVLPAQTQIPRTFYGRELPNWPTTPTSTGSQPSRQHRRLLPINIPYLCTGGGFGRWRARRARELLVGVRKVGRAPGEKGGDSGKKLPTPPLTHPSAPDPHLNAPAPQAEPQVQPPLPERNEGRRRKLRDFFEQVYSWLSGIAPL</sequence>
<dbReference type="Pfam" id="PF06428">
    <property type="entry name" value="Sec2p"/>
    <property type="match status" value="1"/>
</dbReference>
<dbReference type="HOGENOM" id="CLU_829143_0_0_1"/>
<keyword evidence="1" id="KW-0175">Coiled coil</keyword>